<protein>
    <recommendedName>
        <fullName evidence="2">WYL domain-containing protein</fullName>
    </recommendedName>
</protein>
<keyword evidence="4" id="KW-1185">Reference proteome</keyword>
<comment type="caution">
    <text evidence="3">The sequence shown here is derived from an EMBL/GenBank/DDBJ whole genome shotgun (WGS) entry which is preliminary data.</text>
</comment>
<sequence>MLVTLAAGCRHTEGIRFRYRTHDGTESERSVEPLRIVHTGRRWYLVASDRQAWRTFRVDRITLPELTGSRYENPRTRSSWLPKAPESLRGTSSAESASRPRLRR</sequence>
<dbReference type="InterPro" id="IPR051534">
    <property type="entry name" value="CBASS_pafABC_assoc_protein"/>
</dbReference>
<evidence type="ECO:0000259" key="2">
    <source>
        <dbReference type="Pfam" id="PF13280"/>
    </source>
</evidence>
<evidence type="ECO:0000313" key="4">
    <source>
        <dbReference type="Proteomes" id="UP001500542"/>
    </source>
</evidence>
<dbReference type="EMBL" id="BAAAHK010000008">
    <property type="protein sequence ID" value="GAA0943695.1"/>
    <property type="molecule type" value="Genomic_DNA"/>
</dbReference>
<feature type="domain" description="WYL" evidence="2">
    <location>
        <begin position="2"/>
        <end position="62"/>
    </location>
</feature>
<dbReference type="Proteomes" id="UP001500542">
    <property type="component" value="Unassembled WGS sequence"/>
</dbReference>
<accession>A0ABP4AZP0</accession>
<dbReference type="PROSITE" id="PS52050">
    <property type="entry name" value="WYL"/>
    <property type="match status" value="1"/>
</dbReference>
<reference evidence="4" key="1">
    <citation type="journal article" date="2019" name="Int. J. Syst. Evol. Microbiol.">
        <title>The Global Catalogue of Microorganisms (GCM) 10K type strain sequencing project: providing services to taxonomists for standard genome sequencing and annotation.</title>
        <authorList>
            <consortium name="The Broad Institute Genomics Platform"/>
            <consortium name="The Broad Institute Genome Sequencing Center for Infectious Disease"/>
            <person name="Wu L."/>
            <person name="Ma J."/>
        </authorList>
    </citation>
    <scope>NUCLEOTIDE SEQUENCE [LARGE SCALE GENOMIC DNA]</scope>
    <source>
        <strain evidence="4">JCM 10977</strain>
    </source>
</reference>
<dbReference type="PANTHER" id="PTHR34580:SF3">
    <property type="entry name" value="PROTEIN PAFB"/>
    <property type="match status" value="1"/>
</dbReference>
<evidence type="ECO:0000313" key="3">
    <source>
        <dbReference type="EMBL" id="GAA0943695.1"/>
    </source>
</evidence>
<dbReference type="PANTHER" id="PTHR34580">
    <property type="match status" value="1"/>
</dbReference>
<organism evidence="3 4">
    <name type="scientific">Kribbella koreensis</name>
    <dbReference type="NCBI Taxonomy" id="57909"/>
    <lineage>
        <taxon>Bacteria</taxon>
        <taxon>Bacillati</taxon>
        <taxon>Actinomycetota</taxon>
        <taxon>Actinomycetes</taxon>
        <taxon>Propionibacteriales</taxon>
        <taxon>Kribbellaceae</taxon>
        <taxon>Kribbella</taxon>
    </lineage>
</organism>
<evidence type="ECO:0000256" key="1">
    <source>
        <dbReference type="SAM" id="MobiDB-lite"/>
    </source>
</evidence>
<name>A0ABP4AZP0_9ACTN</name>
<gene>
    <name evidence="3" type="ORF">GCM10009554_37200</name>
</gene>
<dbReference type="Pfam" id="PF13280">
    <property type="entry name" value="WYL"/>
    <property type="match status" value="1"/>
</dbReference>
<proteinExistence type="predicted"/>
<dbReference type="InterPro" id="IPR026881">
    <property type="entry name" value="WYL_dom"/>
</dbReference>
<feature type="region of interest" description="Disordered" evidence="1">
    <location>
        <begin position="67"/>
        <end position="104"/>
    </location>
</feature>